<evidence type="ECO:0000256" key="3">
    <source>
        <dbReference type="ARBA" id="ARBA00022475"/>
    </source>
</evidence>
<comment type="subcellular location">
    <subcellularLocation>
        <location evidence="1 7">Cell membrane</location>
        <topology evidence="1 7">Multi-pass membrane protein</topology>
    </subcellularLocation>
</comment>
<evidence type="ECO:0000256" key="6">
    <source>
        <dbReference type="ARBA" id="ARBA00023136"/>
    </source>
</evidence>
<dbReference type="GO" id="GO:0005886">
    <property type="term" value="C:plasma membrane"/>
    <property type="evidence" value="ECO:0007669"/>
    <property type="project" value="UniProtKB-SubCell"/>
</dbReference>
<evidence type="ECO:0000256" key="4">
    <source>
        <dbReference type="ARBA" id="ARBA00022692"/>
    </source>
</evidence>
<feature type="transmembrane region" description="Helical" evidence="7">
    <location>
        <begin position="362"/>
        <end position="382"/>
    </location>
</feature>
<reference evidence="9 10" key="1">
    <citation type="journal article" date="2015" name="Genome Announc.">
        <title>Draft Genome Sequence of a Heterotrophic Facultative Anaerobic Thermophilic Bacterium, Ardenticatena maritima Strain 110ST.</title>
        <authorList>
            <person name="Kawaichi S."/>
            <person name="Yoshida T."/>
            <person name="Sako Y."/>
            <person name="Nakamura R."/>
        </authorList>
    </citation>
    <scope>NUCLEOTIDE SEQUENCE [LARGE SCALE GENOMIC DNA]</scope>
    <source>
        <strain evidence="9 10">110S</strain>
    </source>
</reference>
<feature type="transmembrane region" description="Helical" evidence="7">
    <location>
        <begin position="169"/>
        <end position="190"/>
    </location>
</feature>
<accession>A0A0M8K7U1</accession>
<feature type="transmembrane region" description="Helical" evidence="7">
    <location>
        <begin position="259"/>
        <end position="281"/>
    </location>
</feature>
<dbReference type="AlphaFoldDB" id="A0A0M8K7U1"/>
<dbReference type="PANTHER" id="PTHR30193">
    <property type="entry name" value="ABC TRANSPORTER PERMEASE PROTEIN"/>
    <property type="match status" value="1"/>
</dbReference>
<evidence type="ECO:0000256" key="2">
    <source>
        <dbReference type="ARBA" id="ARBA00022448"/>
    </source>
</evidence>
<dbReference type="PANTHER" id="PTHR30193:SF18">
    <property type="entry name" value="OSMOPROTECTIVE COMPOUNDS UPTAKE PERMEASE PROTEIN GGTC"/>
    <property type="match status" value="1"/>
</dbReference>
<dbReference type="STRING" id="872965.SE16_03580"/>
<feature type="domain" description="ABC transmembrane type-1" evidence="8">
    <location>
        <begin position="165"/>
        <end position="381"/>
    </location>
</feature>
<dbReference type="InterPro" id="IPR000515">
    <property type="entry name" value="MetI-like"/>
</dbReference>
<evidence type="ECO:0000259" key="8">
    <source>
        <dbReference type="PROSITE" id="PS50928"/>
    </source>
</evidence>
<feature type="transmembrane region" description="Helical" evidence="7">
    <location>
        <begin position="73"/>
        <end position="94"/>
    </location>
</feature>
<sequence length="391" mass="43406">MGRPCAQGRPTCNIVGEFMSTQGEIRKTPLDWLVATFGRLAVSIVIPIVVFGVMILGFQWLRAQTPSSNTQKALLSLVAIVWGVGGTALLYVVMNFVVESLPPNLMRLLQPYVFVGPAMAILGWYLAVPTIRTFWLSLHDRTGEKFVGLSNYVAVFTERAMFEAFRNNLLWILFGATFTVVFGLIIAVLADRSRFENIAKSLIFMPMAISMVGAGVIWNFIYEVRDINSPQIGLLNAIVVALGGEPQAWTALIQPWNNLFLIVVMIWMQTGFAMVIFSAAIKGIPDELLEAARVDGANELQVFFRIMLPYISGTIITVLTTVVIFALKIFDIVQVMTGGQFGTHVIATQFYRQAFTNQNKGYASAIAIVLLITVIPVMIYNLRHFSEEEAF</sequence>
<dbReference type="Gene3D" id="1.10.3720.10">
    <property type="entry name" value="MetI-like"/>
    <property type="match status" value="1"/>
</dbReference>
<keyword evidence="6 7" id="KW-0472">Membrane</keyword>
<dbReference type="GO" id="GO:0055085">
    <property type="term" value="P:transmembrane transport"/>
    <property type="evidence" value="ECO:0007669"/>
    <property type="project" value="InterPro"/>
</dbReference>
<dbReference type="EMBL" id="BBZA01000063">
    <property type="protein sequence ID" value="GAP62581.1"/>
    <property type="molecule type" value="Genomic_DNA"/>
</dbReference>
<dbReference type="InterPro" id="IPR051393">
    <property type="entry name" value="ABC_transporter_permease"/>
</dbReference>
<name>A0A0M8K7U1_9CHLR</name>
<feature type="transmembrane region" description="Helical" evidence="7">
    <location>
        <begin position="302"/>
        <end position="327"/>
    </location>
</feature>
<organism evidence="9 10">
    <name type="scientific">Ardenticatena maritima</name>
    <dbReference type="NCBI Taxonomy" id="872965"/>
    <lineage>
        <taxon>Bacteria</taxon>
        <taxon>Bacillati</taxon>
        <taxon>Chloroflexota</taxon>
        <taxon>Ardenticatenia</taxon>
        <taxon>Ardenticatenales</taxon>
        <taxon>Ardenticatenaceae</taxon>
        <taxon>Ardenticatena</taxon>
    </lineage>
</organism>
<keyword evidence="2 7" id="KW-0813">Transport</keyword>
<feature type="transmembrane region" description="Helical" evidence="7">
    <location>
        <begin position="202"/>
        <end position="222"/>
    </location>
</feature>
<keyword evidence="10" id="KW-1185">Reference proteome</keyword>
<dbReference type="SUPFAM" id="SSF161098">
    <property type="entry name" value="MetI-like"/>
    <property type="match status" value="1"/>
</dbReference>
<proteinExistence type="inferred from homology"/>
<dbReference type="CDD" id="cd06261">
    <property type="entry name" value="TM_PBP2"/>
    <property type="match status" value="1"/>
</dbReference>
<evidence type="ECO:0000256" key="1">
    <source>
        <dbReference type="ARBA" id="ARBA00004651"/>
    </source>
</evidence>
<evidence type="ECO:0000256" key="7">
    <source>
        <dbReference type="RuleBase" id="RU363032"/>
    </source>
</evidence>
<dbReference type="PROSITE" id="PS50928">
    <property type="entry name" value="ABC_TM1"/>
    <property type="match status" value="1"/>
</dbReference>
<feature type="transmembrane region" description="Helical" evidence="7">
    <location>
        <begin position="114"/>
        <end position="135"/>
    </location>
</feature>
<dbReference type="Proteomes" id="UP000037784">
    <property type="component" value="Unassembled WGS sequence"/>
</dbReference>
<dbReference type="Pfam" id="PF00528">
    <property type="entry name" value="BPD_transp_1"/>
    <property type="match status" value="1"/>
</dbReference>
<feature type="transmembrane region" description="Helical" evidence="7">
    <location>
        <begin position="40"/>
        <end position="61"/>
    </location>
</feature>
<protein>
    <submittedName>
        <fullName evidence="9">Alpha-glucoside transport system permease protein</fullName>
    </submittedName>
</protein>
<evidence type="ECO:0000256" key="5">
    <source>
        <dbReference type="ARBA" id="ARBA00022989"/>
    </source>
</evidence>
<keyword evidence="3" id="KW-1003">Cell membrane</keyword>
<dbReference type="InParanoid" id="A0A0M8K7U1"/>
<reference evidence="10" key="2">
    <citation type="submission" date="2015-08" db="EMBL/GenBank/DDBJ databases">
        <title>Draft Genome Sequence of a Heterotrophic Facultative Anaerobic Bacterium Ardenticatena maritima Strain 110S.</title>
        <authorList>
            <person name="Kawaichi S."/>
            <person name="Yoshida T."/>
            <person name="Sako Y."/>
            <person name="Nakamura R."/>
        </authorList>
    </citation>
    <scope>NUCLEOTIDE SEQUENCE [LARGE SCALE GENOMIC DNA]</scope>
    <source>
        <strain evidence="10">110S</strain>
    </source>
</reference>
<comment type="similarity">
    <text evidence="7">Belongs to the binding-protein-dependent transport system permease family.</text>
</comment>
<evidence type="ECO:0000313" key="10">
    <source>
        <dbReference type="Proteomes" id="UP000037784"/>
    </source>
</evidence>
<dbReference type="InterPro" id="IPR035906">
    <property type="entry name" value="MetI-like_sf"/>
</dbReference>
<comment type="caution">
    <text evidence="9">The sequence shown here is derived from an EMBL/GenBank/DDBJ whole genome shotgun (WGS) entry which is preliminary data.</text>
</comment>
<keyword evidence="5 7" id="KW-1133">Transmembrane helix</keyword>
<evidence type="ECO:0000313" key="9">
    <source>
        <dbReference type="EMBL" id="GAP62581.1"/>
    </source>
</evidence>
<gene>
    <name evidence="9" type="primary">aglF</name>
    <name evidence="9" type="ORF">ARMA_1004</name>
</gene>
<keyword evidence="4 7" id="KW-0812">Transmembrane</keyword>